<proteinExistence type="predicted"/>
<feature type="compositionally biased region" description="Low complexity" evidence="2">
    <location>
        <begin position="27"/>
        <end position="36"/>
    </location>
</feature>
<gene>
    <name evidence="4" type="ORF">SAMN04489844_0678</name>
</gene>
<name>A0A1H4KSZ5_9ACTN</name>
<feature type="compositionally biased region" description="Pro residues" evidence="2">
    <location>
        <begin position="149"/>
        <end position="162"/>
    </location>
</feature>
<feature type="chain" id="PRO_5011564513" evidence="3">
    <location>
        <begin position="31"/>
        <end position="263"/>
    </location>
</feature>
<dbReference type="EMBL" id="FNRT01000002">
    <property type="protein sequence ID" value="SEB61326.1"/>
    <property type="molecule type" value="Genomic_DNA"/>
</dbReference>
<organism evidence="4 5">
    <name type="scientific">Nocardioides exalbidus</name>
    <dbReference type="NCBI Taxonomy" id="402596"/>
    <lineage>
        <taxon>Bacteria</taxon>
        <taxon>Bacillati</taxon>
        <taxon>Actinomycetota</taxon>
        <taxon>Actinomycetes</taxon>
        <taxon>Propionibacteriales</taxon>
        <taxon>Nocardioidaceae</taxon>
        <taxon>Nocardioides</taxon>
    </lineage>
</organism>
<reference evidence="5" key="1">
    <citation type="submission" date="2016-10" db="EMBL/GenBank/DDBJ databases">
        <authorList>
            <person name="Varghese N."/>
            <person name="Submissions S."/>
        </authorList>
    </citation>
    <scope>NUCLEOTIDE SEQUENCE [LARGE SCALE GENOMIC DNA]</scope>
    <source>
        <strain evidence="5">DSM 22017</strain>
    </source>
</reference>
<feature type="signal peptide" evidence="3">
    <location>
        <begin position="1"/>
        <end position="30"/>
    </location>
</feature>
<sequence>MGQHLGSKVFVGTALAVVAALGITQPGASAQSAPAPSMLPPTTVCPIAPEQPTDGSAQSIPQDPCEPPIYDSDGDGWEDYADNCPQVPNPGQEDTDSDGFGDVCDPTPTGEPTTPPTSNPPTSEPPTTPPTTNPPTTPPTSTPTSTPTVPHPSPTTAPIAPPVAIPGCVTGCLYQREVGLEVKGSKLRGTVTSPASGCRTGATVTVWRVHKKADRRLVVVSAKSNGAFATKRPAKAGKYYVTVTSPEQPMCAPATSPRVKVKR</sequence>
<dbReference type="SUPFAM" id="SSF103647">
    <property type="entry name" value="TSP type-3 repeat"/>
    <property type="match status" value="1"/>
</dbReference>
<dbReference type="RefSeq" id="WP_090967864.1">
    <property type="nucleotide sequence ID" value="NZ_FNRT01000002.1"/>
</dbReference>
<dbReference type="STRING" id="402596.SAMN04489844_0678"/>
<protein>
    <submittedName>
        <fullName evidence="4">Thrombospondin type 3 repeat-containing protein</fullName>
    </submittedName>
</protein>
<dbReference type="OrthoDB" id="6197493at2"/>
<keyword evidence="1 3" id="KW-0732">Signal</keyword>
<dbReference type="GO" id="GO:0007155">
    <property type="term" value="P:cell adhesion"/>
    <property type="evidence" value="ECO:0007669"/>
    <property type="project" value="InterPro"/>
</dbReference>
<dbReference type="GO" id="GO:0005509">
    <property type="term" value="F:calcium ion binding"/>
    <property type="evidence" value="ECO:0007669"/>
    <property type="project" value="InterPro"/>
</dbReference>
<evidence type="ECO:0000256" key="1">
    <source>
        <dbReference type="ARBA" id="ARBA00022729"/>
    </source>
</evidence>
<evidence type="ECO:0000313" key="4">
    <source>
        <dbReference type="EMBL" id="SEB61326.1"/>
    </source>
</evidence>
<dbReference type="InterPro" id="IPR003367">
    <property type="entry name" value="Thrombospondin_3-like_rpt"/>
</dbReference>
<feature type="compositionally biased region" description="Pro residues" evidence="2">
    <location>
        <begin position="113"/>
        <end position="141"/>
    </location>
</feature>
<dbReference type="Gene3D" id="4.10.1080.10">
    <property type="entry name" value="TSP type-3 repeat"/>
    <property type="match status" value="1"/>
</dbReference>
<dbReference type="InterPro" id="IPR028974">
    <property type="entry name" value="TSP_type-3_rpt"/>
</dbReference>
<keyword evidence="5" id="KW-1185">Reference proteome</keyword>
<feature type="compositionally biased region" description="Acidic residues" evidence="2">
    <location>
        <begin position="72"/>
        <end position="81"/>
    </location>
</feature>
<feature type="region of interest" description="Disordered" evidence="2">
    <location>
        <begin position="27"/>
        <end position="162"/>
    </location>
</feature>
<dbReference type="Proteomes" id="UP000198742">
    <property type="component" value="Unassembled WGS sequence"/>
</dbReference>
<evidence type="ECO:0000313" key="5">
    <source>
        <dbReference type="Proteomes" id="UP000198742"/>
    </source>
</evidence>
<dbReference type="AlphaFoldDB" id="A0A1H4KSZ5"/>
<dbReference type="Pfam" id="PF02412">
    <property type="entry name" value="TSP_3"/>
    <property type="match status" value="2"/>
</dbReference>
<evidence type="ECO:0000256" key="2">
    <source>
        <dbReference type="SAM" id="MobiDB-lite"/>
    </source>
</evidence>
<evidence type="ECO:0000256" key="3">
    <source>
        <dbReference type="SAM" id="SignalP"/>
    </source>
</evidence>
<accession>A0A1H4KSZ5</accession>